<evidence type="ECO:0000313" key="2">
    <source>
        <dbReference type="EMBL" id="EFN74119.1"/>
    </source>
</evidence>
<accession>E1ZXH1</accession>
<reference evidence="2 3" key="1">
    <citation type="journal article" date="2010" name="Science">
        <title>Genomic comparison of the ants Camponotus floridanus and Harpegnathos saltator.</title>
        <authorList>
            <person name="Bonasio R."/>
            <person name="Zhang G."/>
            <person name="Ye C."/>
            <person name="Mutti N.S."/>
            <person name="Fang X."/>
            <person name="Qin N."/>
            <person name="Donahue G."/>
            <person name="Yang P."/>
            <person name="Li Q."/>
            <person name="Li C."/>
            <person name="Zhang P."/>
            <person name="Huang Z."/>
            <person name="Berger S.L."/>
            <person name="Reinberg D."/>
            <person name="Wang J."/>
            <person name="Liebig J."/>
        </authorList>
    </citation>
    <scope>NUCLEOTIDE SEQUENCE [LARGE SCALE GENOMIC DNA]</scope>
    <source>
        <strain evidence="3">C129</strain>
    </source>
</reference>
<dbReference type="OrthoDB" id="9986793at2759"/>
<proteinExistence type="predicted"/>
<dbReference type="InParanoid" id="E1ZXH1"/>
<organism evidence="3">
    <name type="scientific">Camponotus floridanus</name>
    <name type="common">Florida carpenter ant</name>
    <dbReference type="NCBI Taxonomy" id="104421"/>
    <lineage>
        <taxon>Eukaryota</taxon>
        <taxon>Metazoa</taxon>
        <taxon>Ecdysozoa</taxon>
        <taxon>Arthropoda</taxon>
        <taxon>Hexapoda</taxon>
        <taxon>Insecta</taxon>
        <taxon>Pterygota</taxon>
        <taxon>Neoptera</taxon>
        <taxon>Endopterygota</taxon>
        <taxon>Hymenoptera</taxon>
        <taxon>Apocrita</taxon>
        <taxon>Aculeata</taxon>
        <taxon>Formicoidea</taxon>
        <taxon>Formicidae</taxon>
        <taxon>Formicinae</taxon>
        <taxon>Camponotus</taxon>
    </lineage>
</organism>
<feature type="region of interest" description="Disordered" evidence="1">
    <location>
        <begin position="150"/>
        <end position="217"/>
    </location>
</feature>
<evidence type="ECO:0000313" key="3">
    <source>
        <dbReference type="Proteomes" id="UP000000311"/>
    </source>
</evidence>
<feature type="compositionally biased region" description="Polar residues" evidence="1">
    <location>
        <begin position="317"/>
        <end position="330"/>
    </location>
</feature>
<dbReference type="EMBL" id="GL435039">
    <property type="protein sequence ID" value="EFN74119.1"/>
    <property type="molecule type" value="Genomic_DNA"/>
</dbReference>
<name>E1ZXH1_CAMFO</name>
<protein>
    <submittedName>
        <fullName evidence="2">Uncharacterized protein</fullName>
    </submittedName>
</protein>
<dbReference type="AlphaFoldDB" id="E1ZXH1"/>
<keyword evidence="3" id="KW-1185">Reference proteome</keyword>
<sequence>MLRLSERERISLLMMRGWGDRLRSYNDVRQLFNETFRNEDTAISRSTVERTIRRFNETGSVKNRPVLGRHEVLKQSRLNPYCGGTCHTRRNNTFRDSALTQRAAILLSRKHVATSLSRKRKARGEKAYKLRAKYRAPPLGIAHQLCFSPNDTTATKEDEPSLVEEITSRKRRRPAPLQSGRRSNEAPRTRLPVASLPPRGITSARGSSQPMEDPQDFVPRSRKVIRIRIPTSPNKEARKIVYDPSLIPSLRRPGGRTKTGHSNAFKTRDVKRACERPKAVLRPVPTTPLSPVVSAKPVPVPSIPGPERWHADPDLQETGSDTLTPTGLPI</sequence>
<feature type="region of interest" description="Disordered" evidence="1">
    <location>
        <begin position="282"/>
        <end position="330"/>
    </location>
</feature>
<gene>
    <name evidence="2" type="ORF">EAG_04168</name>
</gene>
<dbReference type="Proteomes" id="UP000000311">
    <property type="component" value="Unassembled WGS sequence"/>
</dbReference>
<feature type="compositionally biased region" description="Low complexity" evidence="1">
    <location>
        <begin position="282"/>
        <end position="297"/>
    </location>
</feature>
<evidence type="ECO:0000256" key="1">
    <source>
        <dbReference type="SAM" id="MobiDB-lite"/>
    </source>
</evidence>